<dbReference type="InterPro" id="IPR000086">
    <property type="entry name" value="NUDIX_hydrolase_dom"/>
</dbReference>
<gene>
    <name evidence="11" type="primary">nudC</name>
    <name evidence="11" type="ORF">GIS00_04415</name>
</gene>
<evidence type="ECO:0000256" key="4">
    <source>
        <dbReference type="ARBA" id="ARBA00012381"/>
    </source>
</evidence>
<dbReference type="InterPro" id="IPR015376">
    <property type="entry name" value="Znr_NADH_PPase"/>
</dbReference>
<dbReference type="Gene3D" id="3.90.79.20">
    <property type="match status" value="1"/>
</dbReference>
<evidence type="ECO:0000313" key="12">
    <source>
        <dbReference type="Proteomes" id="UP000460221"/>
    </source>
</evidence>
<dbReference type="InterPro" id="IPR015797">
    <property type="entry name" value="NUDIX_hydrolase-like_dom_sf"/>
</dbReference>
<evidence type="ECO:0000256" key="6">
    <source>
        <dbReference type="ARBA" id="ARBA00022801"/>
    </source>
</evidence>
<evidence type="ECO:0000256" key="8">
    <source>
        <dbReference type="ARBA" id="ARBA00023027"/>
    </source>
</evidence>
<comment type="cofactor">
    <cofactor evidence="2">
        <name>Zn(2+)</name>
        <dbReference type="ChEBI" id="CHEBI:29105"/>
    </cofactor>
</comment>
<dbReference type="InterPro" id="IPR020084">
    <property type="entry name" value="NUDIX_hydrolase_CS"/>
</dbReference>
<feature type="domain" description="Nudix hydrolase" evidence="10">
    <location>
        <begin position="170"/>
        <end position="295"/>
    </location>
</feature>
<dbReference type="GO" id="GO:0046872">
    <property type="term" value="F:metal ion binding"/>
    <property type="evidence" value="ECO:0007669"/>
    <property type="project" value="UniProtKB-KW"/>
</dbReference>
<dbReference type="InterPro" id="IPR049734">
    <property type="entry name" value="NudC-like_C"/>
</dbReference>
<accession>A0A7K1FGK3</accession>
<dbReference type="PROSITE" id="PS51462">
    <property type="entry name" value="NUDIX"/>
    <property type="match status" value="1"/>
</dbReference>
<keyword evidence="5" id="KW-0479">Metal-binding</keyword>
<evidence type="ECO:0000313" key="11">
    <source>
        <dbReference type="EMBL" id="MTD13190.1"/>
    </source>
</evidence>
<dbReference type="Pfam" id="PF09297">
    <property type="entry name" value="Zn_ribbon_NUD"/>
    <property type="match status" value="1"/>
</dbReference>
<dbReference type="SUPFAM" id="SSF55811">
    <property type="entry name" value="Nudix"/>
    <property type="match status" value="1"/>
</dbReference>
<keyword evidence="7" id="KW-0460">Magnesium</keyword>
<dbReference type="PANTHER" id="PTHR42904">
    <property type="entry name" value="NUDIX HYDROLASE, NUDC SUBFAMILY"/>
    <property type="match status" value="1"/>
</dbReference>
<keyword evidence="12" id="KW-1185">Reference proteome</keyword>
<evidence type="ECO:0000256" key="5">
    <source>
        <dbReference type="ARBA" id="ARBA00022723"/>
    </source>
</evidence>
<dbReference type="GO" id="GO:0035529">
    <property type="term" value="F:NADH pyrophosphatase activity"/>
    <property type="evidence" value="ECO:0007669"/>
    <property type="project" value="TreeGrafter"/>
</dbReference>
<evidence type="ECO:0000256" key="9">
    <source>
        <dbReference type="ARBA" id="ARBA00023679"/>
    </source>
</evidence>
<dbReference type="Proteomes" id="UP000460221">
    <property type="component" value="Unassembled WGS sequence"/>
</dbReference>
<evidence type="ECO:0000259" key="10">
    <source>
        <dbReference type="PROSITE" id="PS51462"/>
    </source>
</evidence>
<dbReference type="EMBL" id="WLYK01000001">
    <property type="protein sequence ID" value="MTD13190.1"/>
    <property type="molecule type" value="Genomic_DNA"/>
</dbReference>
<dbReference type="Pfam" id="PF00293">
    <property type="entry name" value="NUDIX"/>
    <property type="match status" value="1"/>
</dbReference>
<organism evidence="11 12">
    <name type="scientific">Nakamurella alba</name>
    <dbReference type="NCBI Taxonomy" id="2665158"/>
    <lineage>
        <taxon>Bacteria</taxon>
        <taxon>Bacillati</taxon>
        <taxon>Actinomycetota</taxon>
        <taxon>Actinomycetes</taxon>
        <taxon>Nakamurellales</taxon>
        <taxon>Nakamurellaceae</taxon>
        <taxon>Nakamurella</taxon>
    </lineage>
</organism>
<evidence type="ECO:0000256" key="7">
    <source>
        <dbReference type="ARBA" id="ARBA00022842"/>
    </source>
</evidence>
<comment type="catalytic activity">
    <reaction evidence="9">
        <text>a 5'-end NAD(+)-phospho-ribonucleoside in mRNA + H2O = a 5'-end phospho-adenosine-phospho-ribonucleoside in mRNA + beta-nicotinamide D-ribonucleotide + 2 H(+)</text>
        <dbReference type="Rhea" id="RHEA:60876"/>
        <dbReference type="Rhea" id="RHEA-COMP:15698"/>
        <dbReference type="Rhea" id="RHEA-COMP:15719"/>
        <dbReference type="ChEBI" id="CHEBI:14649"/>
        <dbReference type="ChEBI" id="CHEBI:15377"/>
        <dbReference type="ChEBI" id="CHEBI:15378"/>
        <dbReference type="ChEBI" id="CHEBI:144029"/>
        <dbReference type="ChEBI" id="CHEBI:144051"/>
    </reaction>
    <physiologicalReaction direction="left-to-right" evidence="9">
        <dbReference type="Rhea" id="RHEA:60877"/>
    </physiologicalReaction>
</comment>
<dbReference type="EC" id="3.6.1.22" evidence="4"/>
<comment type="similarity">
    <text evidence="3">Belongs to the Nudix hydrolase family. NudC subfamily.</text>
</comment>
<dbReference type="GO" id="GO:0005829">
    <property type="term" value="C:cytosol"/>
    <property type="evidence" value="ECO:0007669"/>
    <property type="project" value="TreeGrafter"/>
</dbReference>
<dbReference type="InterPro" id="IPR050241">
    <property type="entry name" value="NAD-cap_RNA_hydrolase_NudC"/>
</dbReference>
<dbReference type="AlphaFoldDB" id="A0A7K1FGK3"/>
<protein>
    <recommendedName>
        <fullName evidence="4">NAD(+) diphosphatase</fullName>
        <ecNumber evidence="4">3.6.1.22</ecNumber>
    </recommendedName>
</protein>
<reference evidence="11 12" key="1">
    <citation type="submission" date="2019-11" db="EMBL/GenBank/DDBJ databases">
        <authorList>
            <person name="Jiang L.-Q."/>
        </authorList>
    </citation>
    <scope>NUCLEOTIDE SEQUENCE [LARGE SCALE GENOMIC DNA]</scope>
    <source>
        <strain evidence="11 12">YIM 132087</strain>
    </source>
</reference>
<comment type="caution">
    <text evidence="11">The sequence shown here is derived from an EMBL/GenBank/DDBJ whole genome shotgun (WGS) entry which is preliminary data.</text>
</comment>
<keyword evidence="8" id="KW-0520">NAD</keyword>
<dbReference type="PANTHER" id="PTHR42904:SF6">
    <property type="entry name" value="NAD-CAPPED RNA HYDROLASE NUDT12"/>
    <property type="match status" value="1"/>
</dbReference>
<sequence length="323" mass="34140">MTGLPGWFPIEVPLLSRGTADRSEDLRDADRSRAGWATASVLVVDDKGRVGTVTTGDGRVELALLPAAGLGEVPPAGAVLLGRVTRAGTEGAHDVWALSGDLDDTVADGAAGLRELGAALDDTDAGLLTAAVSVLGWHRAGRFCPRCGEPSEPRSAGWSRHCPNGHEEFPRTDPAVIVLVHDGADRMVLARQPIWPAGRYSVLAGFVEGGESLEATVLREIEEEVGLVVEDITYLGSQPWPFPRSLMLGFSARADPGDPLRPRDGEIEEAMWVDRATVRAALAGGDDWTAPDDPRATGPGILLPGEVSIARRMIEGWAALDTP</sequence>
<proteinExistence type="inferred from homology"/>
<name>A0A7K1FGK3_9ACTN</name>
<comment type="cofactor">
    <cofactor evidence="1">
        <name>Mg(2+)</name>
        <dbReference type="ChEBI" id="CHEBI:18420"/>
    </cofactor>
</comment>
<dbReference type="GO" id="GO:0019677">
    <property type="term" value="P:NAD+ catabolic process"/>
    <property type="evidence" value="ECO:0007669"/>
    <property type="project" value="TreeGrafter"/>
</dbReference>
<dbReference type="GO" id="GO:0006742">
    <property type="term" value="P:NADP+ catabolic process"/>
    <property type="evidence" value="ECO:0007669"/>
    <property type="project" value="TreeGrafter"/>
</dbReference>
<evidence type="ECO:0000256" key="3">
    <source>
        <dbReference type="ARBA" id="ARBA00009595"/>
    </source>
</evidence>
<keyword evidence="6 11" id="KW-0378">Hydrolase</keyword>
<evidence type="ECO:0000256" key="1">
    <source>
        <dbReference type="ARBA" id="ARBA00001946"/>
    </source>
</evidence>
<evidence type="ECO:0000256" key="2">
    <source>
        <dbReference type="ARBA" id="ARBA00001947"/>
    </source>
</evidence>
<dbReference type="PROSITE" id="PS00893">
    <property type="entry name" value="NUDIX_BOX"/>
    <property type="match status" value="1"/>
</dbReference>
<dbReference type="NCBIfam" id="NF001299">
    <property type="entry name" value="PRK00241.1"/>
    <property type="match status" value="1"/>
</dbReference>
<dbReference type="Gene3D" id="3.90.79.10">
    <property type="entry name" value="Nucleoside Triphosphate Pyrophosphohydrolase"/>
    <property type="match status" value="1"/>
</dbReference>
<dbReference type="CDD" id="cd03429">
    <property type="entry name" value="NUDIX_NADH_pyrophosphatase_Nudt13"/>
    <property type="match status" value="1"/>
</dbReference>
<dbReference type="RefSeq" id="WP_154767093.1">
    <property type="nucleotide sequence ID" value="NZ_WLYK01000001.1"/>
</dbReference>